<protein>
    <submittedName>
        <fullName evidence="1">Uncharacterized protein</fullName>
    </submittedName>
</protein>
<name>A0AAV4RSY1_9ARAC</name>
<gene>
    <name evidence="1" type="ORF">CDAR_92611</name>
</gene>
<evidence type="ECO:0000313" key="1">
    <source>
        <dbReference type="EMBL" id="GIY23799.1"/>
    </source>
</evidence>
<dbReference type="AlphaFoldDB" id="A0AAV4RSY1"/>
<sequence length="86" mass="10076">MTNPDITANSWIQTILIHFRFPEFLRQHWVIPTARGPLDSNTRVFERIPVDFTSPHPTPNRPLYLLYSPLLLLAIVKRIPMTIRGR</sequence>
<accession>A0AAV4RSY1</accession>
<reference evidence="1 2" key="1">
    <citation type="submission" date="2021-06" db="EMBL/GenBank/DDBJ databases">
        <title>Caerostris darwini draft genome.</title>
        <authorList>
            <person name="Kono N."/>
            <person name="Arakawa K."/>
        </authorList>
    </citation>
    <scope>NUCLEOTIDE SEQUENCE [LARGE SCALE GENOMIC DNA]</scope>
</reference>
<comment type="caution">
    <text evidence="1">The sequence shown here is derived from an EMBL/GenBank/DDBJ whole genome shotgun (WGS) entry which is preliminary data.</text>
</comment>
<evidence type="ECO:0000313" key="2">
    <source>
        <dbReference type="Proteomes" id="UP001054837"/>
    </source>
</evidence>
<dbReference type="EMBL" id="BPLQ01006583">
    <property type="protein sequence ID" value="GIY23799.1"/>
    <property type="molecule type" value="Genomic_DNA"/>
</dbReference>
<keyword evidence="2" id="KW-1185">Reference proteome</keyword>
<dbReference type="Proteomes" id="UP001054837">
    <property type="component" value="Unassembled WGS sequence"/>
</dbReference>
<organism evidence="1 2">
    <name type="scientific">Caerostris darwini</name>
    <dbReference type="NCBI Taxonomy" id="1538125"/>
    <lineage>
        <taxon>Eukaryota</taxon>
        <taxon>Metazoa</taxon>
        <taxon>Ecdysozoa</taxon>
        <taxon>Arthropoda</taxon>
        <taxon>Chelicerata</taxon>
        <taxon>Arachnida</taxon>
        <taxon>Araneae</taxon>
        <taxon>Araneomorphae</taxon>
        <taxon>Entelegynae</taxon>
        <taxon>Araneoidea</taxon>
        <taxon>Araneidae</taxon>
        <taxon>Caerostris</taxon>
    </lineage>
</organism>
<proteinExistence type="predicted"/>